<dbReference type="PROSITE" id="PS01012">
    <property type="entry name" value="FOLYLPOLYGLU_SYNT_2"/>
    <property type="match status" value="1"/>
</dbReference>
<gene>
    <name evidence="14" type="ORF">IAA63_10830</name>
</gene>
<feature type="domain" description="Mur ligase C-terminal" evidence="12">
    <location>
        <begin position="292"/>
        <end position="412"/>
    </location>
</feature>
<keyword evidence="5" id="KW-0479">Metal-binding</keyword>
<dbReference type="GO" id="GO:0046872">
    <property type="term" value="F:metal ion binding"/>
    <property type="evidence" value="ECO:0007669"/>
    <property type="project" value="UniProtKB-KW"/>
</dbReference>
<evidence type="ECO:0000256" key="4">
    <source>
        <dbReference type="ARBA" id="ARBA00022598"/>
    </source>
</evidence>
<evidence type="ECO:0000259" key="12">
    <source>
        <dbReference type="Pfam" id="PF02875"/>
    </source>
</evidence>
<keyword evidence="6 11" id="KW-0547">Nucleotide-binding</keyword>
<dbReference type="EMBL" id="DVON01000229">
    <property type="protein sequence ID" value="HIV13617.1"/>
    <property type="molecule type" value="Genomic_DNA"/>
</dbReference>
<keyword evidence="8" id="KW-0460">Magnesium</keyword>
<dbReference type="Pfam" id="PF02875">
    <property type="entry name" value="Mur_ligase_C"/>
    <property type="match status" value="1"/>
</dbReference>
<evidence type="ECO:0000256" key="11">
    <source>
        <dbReference type="PIRNR" id="PIRNR001563"/>
    </source>
</evidence>
<comment type="similarity">
    <text evidence="2 11">Belongs to the folylpolyglutamate synthase family.</text>
</comment>
<dbReference type="PANTHER" id="PTHR11136">
    <property type="entry name" value="FOLYLPOLYGLUTAMATE SYNTHASE-RELATED"/>
    <property type="match status" value="1"/>
</dbReference>
<proteinExistence type="inferred from homology"/>
<dbReference type="SUPFAM" id="SSF53244">
    <property type="entry name" value="MurD-like peptide ligases, peptide-binding domain"/>
    <property type="match status" value="1"/>
</dbReference>
<evidence type="ECO:0000313" key="14">
    <source>
        <dbReference type="EMBL" id="HIV13617.1"/>
    </source>
</evidence>
<dbReference type="InterPro" id="IPR036615">
    <property type="entry name" value="Mur_ligase_C_dom_sf"/>
</dbReference>
<evidence type="ECO:0000256" key="8">
    <source>
        <dbReference type="ARBA" id="ARBA00022842"/>
    </source>
</evidence>
<accession>A0A9D1T6Q6</accession>
<dbReference type="PANTHER" id="PTHR11136:SF0">
    <property type="entry name" value="DIHYDROFOLATE SYNTHETASE-RELATED"/>
    <property type="match status" value="1"/>
</dbReference>
<dbReference type="EC" id="6.3.2.17" evidence="3"/>
<organism evidence="14 15">
    <name type="scientific">Candidatus Pullilachnospira stercoravium</name>
    <dbReference type="NCBI Taxonomy" id="2840913"/>
    <lineage>
        <taxon>Bacteria</taxon>
        <taxon>Bacillati</taxon>
        <taxon>Bacillota</taxon>
        <taxon>Clostridia</taxon>
        <taxon>Lachnospirales</taxon>
        <taxon>Lachnospiraceae</taxon>
        <taxon>Lachnospiraceae incertae sedis</taxon>
        <taxon>Candidatus Pullilachnospira</taxon>
    </lineage>
</organism>
<evidence type="ECO:0000256" key="5">
    <source>
        <dbReference type="ARBA" id="ARBA00022723"/>
    </source>
</evidence>
<dbReference type="NCBIfam" id="TIGR01499">
    <property type="entry name" value="folC"/>
    <property type="match status" value="1"/>
</dbReference>
<comment type="caution">
    <text evidence="14">The sequence shown here is derived from an EMBL/GenBank/DDBJ whole genome shotgun (WGS) entry which is preliminary data.</text>
</comment>
<evidence type="ECO:0000256" key="10">
    <source>
        <dbReference type="ARBA" id="ARBA00047493"/>
    </source>
</evidence>
<dbReference type="Gene3D" id="3.40.1190.10">
    <property type="entry name" value="Mur-like, catalytic domain"/>
    <property type="match status" value="1"/>
</dbReference>
<dbReference type="PIRSF" id="PIRSF001563">
    <property type="entry name" value="Folylpolyglu_synth"/>
    <property type="match status" value="1"/>
</dbReference>
<dbReference type="FunFam" id="3.40.1190.10:FF:000011">
    <property type="entry name" value="Folylpolyglutamate synthase/dihydrofolate synthase"/>
    <property type="match status" value="1"/>
</dbReference>
<dbReference type="PROSITE" id="PS01011">
    <property type="entry name" value="FOLYLPOLYGLU_SYNT_1"/>
    <property type="match status" value="1"/>
</dbReference>
<feature type="domain" description="Mur ligase central" evidence="13">
    <location>
        <begin position="44"/>
        <end position="264"/>
    </location>
</feature>
<dbReference type="GO" id="GO:0008841">
    <property type="term" value="F:dihydrofolate synthase activity"/>
    <property type="evidence" value="ECO:0007669"/>
    <property type="project" value="TreeGrafter"/>
</dbReference>
<dbReference type="AlphaFoldDB" id="A0A9D1T6Q6"/>
<name>A0A9D1T6Q6_9FIRM</name>
<protein>
    <recommendedName>
        <fullName evidence="3">tetrahydrofolate synthase</fullName>
        <ecNumber evidence="3">6.3.2.17</ecNumber>
    </recommendedName>
    <alternativeName>
        <fullName evidence="9">Tetrahydrofolylpolyglutamate synthase</fullName>
    </alternativeName>
</protein>
<comment type="cofactor">
    <cofactor evidence="1">
        <name>Mg(2+)</name>
        <dbReference type="ChEBI" id="CHEBI:18420"/>
    </cofactor>
</comment>
<dbReference type="InterPro" id="IPR013221">
    <property type="entry name" value="Mur_ligase_cen"/>
</dbReference>
<dbReference type="InterPro" id="IPR018109">
    <property type="entry name" value="Folylpolyglutamate_synth_CS"/>
</dbReference>
<dbReference type="Proteomes" id="UP000886723">
    <property type="component" value="Unassembled WGS sequence"/>
</dbReference>
<dbReference type="SUPFAM" id="SSF53623">
    <property type="entry name" value="MurD-like peptide ligases, catalytic domain"/>
    <property type="match status" value="1"/>
</dbReference>
<evidence type="ECO:0000259" key="13">
    <source>
        <dbReference type="Pfam" id="PF08245"/>
    </source>
</evidence>
<evidence type="ECO:0000256" key="1">
    <source>
        <dbReference type="ARBA" id="ARBA00001946"/>
    </source>
</evidence>
<evidence type="ECO:0000256" key="2">
    <source>
        <dbReference type="ARBA" id="ARBA00008276"/>
    </source>
</evidence>
<dbReference type="InterPro" id="IPR036565">
    <property type="entry name" value="Mur-like_cat_sf"/>
</dbReference>
<dbReference type="InterPro" id="IPR004101">
    <property type="entry name" value="Mur_ligase_C"/>
</dbReference>
<keyword evidence="7 11" id="KW-0067">ATP-binding</keyword>
<dbReference type="Pfam" id="PF08245">
    <property type="entry name" value="Mur_ligase_M"/>
    <property type="match status" value="1"/>
</dbReference>
<dbReference type="GO" id="GO:0005524">
    <property type="term" value="F:ATP binding"/>
    <property type="evidence" value="ECO:0007669"/>
    <property type="project" value="UniProtKB-KW"/>
</dbReference>
<evidence type="ECO:0000256" key="6">
    <source>
        <dbReference type="ARBA" id="ARBA00022741"/>
    </source>
</evidence>
<evidence type="ECO:0000313" key="15">
    <source>
        <dbReference type="Proteomes" id="UP000886723"/>
    </source>
</evidence>
<reference evidence="14" key="2">
    <citation type="journal article" date="2021" name="PeerJ">
        <title>Extensive microbial diversity within the chicken gut microbiome revealed by metagenomics and culture.</title>
        <authorList>
            <person name="Gilroy R."/>
            <person name="Ravi A."/>
            <person name="Getino M."/>
            <person name="Pursley I."/>
            <person name="Horton D.L."/>
            <person name="Alikhan N.F."/>
            <person name="Baker D."/>
            <person name="Gharbi K."/>
            <person name="Hall N."/>
            <person name="Watson M."/>
            <person name="Adriaenssens E.M."/>
            <person name="Foster-Nyarko E."/>
            <person name="Jarju S."/>
            <person name="Secka A."/>
            <person name="Antonio M."/>
            <person name="Oren A."/>
            <person name="Chaudhuri R.R."/>
            <person name="La Ragione R."/>
            <person name="Hildebrand F."/>
            <person name="Pallen M.J."/>
        </authorList>
    </citation>
    <scope>NUCLEOTIDE SEQUENCE</scope>
    <source>
        <strain evidence="14">ChiBcec2-4451</strain>
    </source>
</reference>
<comment type="catalytic activity">
    <reaction evidence="10">
        <text>(6S)-5,6,7,8-tetrahydrofolyl-(gamma-L-Glu)(n) + L-glutamate + ATP = (6S)-5,6,7,8-tetrahydrofolyl-(gamma-L-Glu)(n+1) + ADP + phosphate + H(+)</text>
        <dbReference type="Rhea" id="RHEA:10580"/>
        <dbReference type="Rhea" id="RHEA-COMP:14738"/>
        <dbReference type="Rhea" id="RHEA-COMP:14740"/>
        <dbReference type="ChEBI" id="CHEBI:15378"/>
        <dbReference type="ChEBI" id="CHEBI:29985"/>
        <dbReference type="ChEBI" id="CHEBI:30616"/>
        <dbReference type="ChEBI" id="CHEBI:43474"/>
        <dbReference type="ChEBI" id="CHEBI:141005"/>
        <dbReference type="ChEBI" id="CHEBI:456216"/>
        <dbReference type="EC" id="6.3.2.17"/>
    </reaction>
</comment>
<dbReference type="InterPro" id="IPR001645">
    <property type="entry name" value="Folylpolyglutamate_synth"/>
</dbReference>
<sequence length="427" mass="47366">MEYQKAREYIDEAHRFGGKMGLGAIRKLLLRLGNPQEDLKFIHIAGTNGKGSVGAYLDYVLRQAGYRTGRFVSPTLYEYRERIQCGGEYISREDFGAMMDPVAAALEEMKRAGEELPSPFEIETALSFLYFKEKECSPVLLECGMGGQNDATNVITTTELAVLTSVSMDHMEYLGGTLGEIAAQKAGIIKPGSSAVTCRQLPEAEKEIENACRRLDVPLTVADCSQAEVYEAGIRCTRFSWGGHTVTIHLPGAHQLQNAVVALAGIDALRTRGWQIGEEHVARGFAETVWNGRFTILRERPWFVLDGAHNPDAAGKLQESIRMYFAGKRLIFLFGVYKDKQYEKIASILAPMADEIVTMETPEDPRALPARELAEAVRQWNPHVQTSENLKDAVRRGFELAREEDVIVAFGSLSFAGDITRIVAQIP</sequence>
<dbReference type="GO" id="GO:0005737">
    <property type="term" value="C:cytoplasm"/>
    <property type="evidence" value="ECO:0007669"/>
    <property type="project" value="TreeGrafter"/>
</dbReference>
<dbReference type="GO" id="GO:0004326">
    <property type="term" value="F:tetrahydrofolylpolyglutamate synthase activity"/>
    <property type="evidence" value="ECO:0007669"/>
    <property type="project" value="UniProtKB-EC"/>
</dbReference>
<evidence type="ECO:0000256" key="7">
    <source>
        <dbReference type="ARBA" id="ARBA00022840"/>
    </source>
</evidence>
<evidence type="ECO:0000256" key="3">
    <source>
        <dbReference type="ARBA" id="ARBA00013025"/>
    </source>
</evidence>
<dbReference type="Gene3D" id="3.90.190.20">
    <property type="entry name" value="Mur ligase, C-terminal domain"/>
    <property type="match status" value="1"/>
</dbReference>
<keyword evidence="4 11" id="KW-0436">Ligase</keyword>
<evidence type="ECO:0000256" key="9">
    <source>
        <dbReference type="ARBA" id="ARBA00030592"/>
    </source>
</evidence>
<reference evidence="14" key="1">
    <citation type="submission" date="2020-10" db="EMBL/GenBank/DDBJ databases">
        <authorList>
            <person name="Gilroy R."/>
        </authorList>
    </citation>
    <scope>NUCLEOTIDE SEQUENCE</scope>
    <source>
        <strain evidence="14">ChiBcec2-4451</strain>
    </source>
</reference>